<dbReference type="AlphaFoldDB" id="A0A918G6C4"/>
<name>A0A918G6C4_9PSEU</name>
<dbReference type="Gene3D" id="3.90.20.10">
    <property type="match status" value="1"/>
</dbReference>
<gene>
    <name evidence="1" type="ORF">GCM10010171_12930</name>
</gene>
<evidence type="ECO:0000313" key="1">
    <source>
        <dbReference type="EMBL" id="GGS21610.1"/>
    </source>
</evidence>
<dbReference type="Proteomes" id="UP000660680">
    <property type="component" value="Unassembled WGS sequence"/>
</dbReference>
<dbReference type="EMBL" id="BMRB01000001">
    <property type="protein sequence ID" value="GGS21610.1"/>
    <property type="molecule type" value="Genomic_DNA"/>
</dbReference>
<accession>A0A918G6C4</accession>
<dbReference type="RefSeq" id="WP_189209314.1">
    <property type="nucleotide sequence ID" value="NZ_BMRB01000001.1"/>
</dbReference>
<sequence length="136" mass="15731">MNENPRPVEERITELEREVASIREVAEDARVDAKAARTLAAGTDRDLAVIREQQKADRSLIQALRDTQIEHGQRLTRLEEKVDRGFERIDLRFEQIDRNFDQVNENFAHVDRKFAVVTAGIEHITTLLTDHIEKSN</sequence>
<protein>
    <submittedName>
        <fullName evidence="1">Uncharacterized protein</fullName>
    </submittedName>
</protein>
<proteinExistence type="predicted"/>
<organism evidence="1 2">
    <name type="scientific">Actinokineospora fastidiosa</name>
    <dbReference type="NCBI Taxonomy" id="1816"/>
    <lineage>
        <taxon>Bacteria</taxon>
        <taxon>Bacillati</taxon>
        <taxon>Actinomycetota</taxon>
        <taxon>Actinomycetes</taxon>
        <taxon>Pseudonocardiales</taxon>
        <taxon>Pseudonocardiaceae</taxon>
        <taxon>Actinokineospora</taxon>
    </lineage>
</organism>
<comment type="caution">
    <text evidence="1">The sequence shown here is derived from an EMBL/GenBank/DDBJ whole genome shotgun (WGS) entry which is preliminary data.</text>
</comment>
<reference evidence="1" key="2">
    <citation type="submission" date="2020-09" db="EMBL/GenBank/DDBJ databases">
        <authorList>
            <person name="Sun Q."/>
            <person name="Ohkuma M."/>
        </authorList>
    </citation>
    <scope>NUCLEOTIDE SEQUENCE</scope>
    <source>
        <strain evidence="1">JCM 3276</strain>
    </source>
</reference>
<reference evidence="1" key="1">
    <citation type="journal article" date="2014" name="Int. J. Syst. Evol. Microbiol.">
        <title>Complete genome sequence of Corynebacterium casei LMG S-19264T (=DSM 44701T), isolated from a smear-ripened cheese.</title>
        <authorList>
            <consortium name="US DOE Joint Genome Institute (JGI-PGF)"/>
            <person name="Walter F."/>
            <person name="Albersmeier A."/>
            <person name="Kalinowski J."/>
            <person name="Ruckert C."/>
        </authorList>
    </citation>
    <scope>NUCLEOTIDE SEQUENCE</scope>
    <source>
        <strain evidence="1">JCM 3276</strain>
    </source>
</reference>
<evidence type="ECO:0000313" key="2">
    <source>
        <dbReference type="Proteomes" id="UP000660680"/>
    </source>
</evidence>
<keyword evidence="2" id="KW-1185">Reference proteome</keyword>